<dbReference type="InterPro" id="IPR002347">
    <property type="entry name" value="SDR_fam"/>
</dbReference>
<dbReference type="EMBL" id="BJVJ01000023">
    <property type="protein sequence ID" value="GEL23710.1"/>
    <property type="molecule type" value="Genomic_DNA"/>
</dbReference>
<keyword evidence="5" id="KW-1185">Reference proteome</keyword>
<dbReference type="PANTHER" id="PTHR42760">
    <property type="entry name" value="SHORT-CHAIN DEHYDROGENASES/REDUCTASES FAMILY MEMBER"/>
    <property type="match status" value="1"/>
</dbReference>
<sequence>MGRFEGKVALVTGAARGQGRSHALAMAREGAQIIAVDINKQIDTVPYPMATPADLAETARLVEDLDRRVLAREADCADADAMAAIIEEGLSEFGRIDVIAANAGIAATHSAVDMPRQAWHDQLSTNLTGVWFSIQPALPAMIASGNGGSIVITSSLYGVSAPPANLAHYVAAKHGVVGLMRALANELAPHNIRVNTVNPTYVHTDMVENDAFYAAFNPDAPTRENFLSTLRELNKLPVSWMDPTDITNAVLYLASDDSRYVTGHTLMVDCGASV</sequence>
<evidence type="ECO:0000256" key="3">
    <source>
        <dbReference type="ARBA" id="ARBA00023027"/>
    </source>
</evidence>
<dbReference type="InterPro" id="IPR020904">
    <property type="entry name" value="Sc_DH/Rdtase_CS"/>
</dbReference>
<dbReference type="GO" id="GO:0016616">
    <property type="term" value="F:oxidoreductase activity, acting on the CH-OH group of donors, NAD or NADP as acceptor"/>
    <property type="evidence" value="ECO:0007669"/>
    <property type="project" value="TreeGrafter"/>
</dbReference>
<dbReference type="AlphaFoldDB" id="A0A511DG03"/>
<dbReference type="InterPro" id="IPR036291">
    <property type="entry name" value="NAD(P)-bd_dom_sf"/>
</dbReference>
<evidence type="ECO:0000313" key="4">
    <source>
        <dbReference type="EMBL" id="GEL23710.1"/>
    </source>
</evidence>
<evidence type="ECO:0000256" key="2">
    <source>
        <dbReference type="ARBA" id="ARBA00023002"/>
    </source>
</evidence>
<dbReference type="CDD" id="cd05233">
    <property type="entry name" value="SDR_c"/>
    <property type="match status" value="1"/>
</dbReference>
<name>A0A511DG03_9PSEU</name>
<keyword evidence="2" id="KW-0560">Oxidoreductase</keyword>
<evidence type="ECO:0000313" key="5">
    <source>
        <dbReference type="Proteomes" id="UP000321685"/>
    </source>
</evidence>
<keyword evidence="3" id="KW-0520">NAD</keyword>
<gene>
    <name evidence="4" type="ORF">PSU4_26640</name>
</gene>
<dbReference type="Gene3D" id="3.40.50.720">
    <property type="entry name" value="NAD(P)-binding Rossmann-like Domain"/>
    <property type="match status" value="1"/>
</dbReference>
<dbReference type="SUPFAM" id="SSF51735">
    <property type="entry name" value="NAD(P)-binding Rossmann-fold domains"/>
    <property type="match status" value="1"/>
</dbReference>
<dbReference type="Proteomes" id="UP000321685">
    <property type="component" value="Unassembled WGS sequence"/>
</dbReference>
<reference evidence="4 5" key="1">
    <citation type="submission" date="2019-07" db="EMBL/GenBank/DDBJ databases">
        <title>Whole genome shotgun sequence of Pseudonocardia sulfidoxydans NBRC 16205.</title>
        <authorList>
            <person name="Hosoyama A."/>
            <person name="Uohara A."/>
            <person name="Ohji S."/>
            <person name="Ichikawa N."/>
        </authorList>
    </citation>
    <scope>NUCLEOTIDE SEQUENCE [LARGE SCALE GENOMIC DNA]</scope>
    <source>
        <strain evidence="4 5">NBRC 16205</strain>
    </source>
</reference>
<evidence type="ECO:0000256" key="1">
    <source>
        <dbReference type="ARBA" id="ARBA00006484"/>
    </source>
</evidence>
<dbReference type="RefSeq" id="WP_147107330.1">
    <property type="nucleotide sequence ID" value="NZ_BJVJ01000023.1"/>
</dbReference>
<dbReference type="NCBIfam" id="NF009467">
    <property type="entry name" value="PRK12826.1-3"/>
    <property type="match status" value="1"/>
</dbReference>
<dbReference type="OrthoDB" id="3206777at2"/>
<comment type="similarity">
    <text evidence="1">Belongs to the short-chain dehydrogenases/reductases (SDR) family.</text>
</comment>
<comment type="caution">
    <text evidence="4">The sequence shown here is derived from an EMBL/GenBank/DDBJ whole genome shotgun (WGS) entry which is preliminary data.</text>
</comment>
<organism evidence="4 5">
    <name type="scientific">Pseudonocardia sulfidoxydans NBRC 16205</name>
    <dbReference type="NCBI Taxonomy" id="1223511"/>
    <lineage>
        <taxon>Bacteria</taxon>
        <taxon>Bacillati</taxon>
        <taxon>Actinomycetota</taxon>
        <taxon>Actinomycetes</taxon>
        <taxon>Pseudonocardiales</taxon>
        <taxon>Pseudonocardiaceae</taxon>
        <taxon>Pseudonocardia</taxon>
    </lineage>
</organism>
<protein>
    <submittedName>
        <fullName evidence="4">Putative short-chain type dehydrogenase/reductase</fullName>
    </submittedName>
</protein>
<dbReference type="Pfam" id="PF13561">
    <property type="entry name" value="adh_short_C2"/>
    <property type="match status" value="1"/>
</dbReference>
<dbReference type="PANTHER" id="PTHR42760:SF133">
    <property type="entry name" value="3-OXOACYL-[ACYL-CARRIER-PROTEIN] REDUCTASE"/>
    <property type="match status" value="1"/>
</dbReference>
<accession>A0A511DG03</accession>
<dbReference type="NCBIfam" id="TIGR03971">
    <property type="entry name" value="SDR_subfam_1"/>
    <property type="match status" value="1"/>
</dbReference>
<proteinExistence type="inferred from homology"/>
<dbReference type="FunFam" id="3.40.50.720:FF:000084">
    <property type="entry name" value="Short-chain dehydrogenase reductase"/>
    <property type="match status" value="1"/>
</dbReference>
<dbReference type="InterPro" id="IPR023985">
    <property type="entry name" value="SDR_subfam_1"/>
</dbReference>
<dbReference type="PRINTS" id="PR00080">
    <property type="entry name" value="SDRFAMILY"/>
</dbReference>
<dbReference type="PRINTS" id="PR00081">
    <property type="entry name" value="GDHRDH"/>
</dbReference>
<dbReference type="PROSITE" id="PS00061">
    <property type="entry name" value="ADH_SHORT"/>
    <property type="match status" value="1"/>
</dbReference>